<protein>
    <submittedName>
        <fullName evidence="2">Uncharacterized protein</fullName>
    </submittedName>
</protein>
<comment type="caution">
    <text evidence="2">The sequence shown here is derived from an EMBL/GenBank/DDBJ whole genome shotgun (WGS) entry which is preliminary data.</text>
</comment>
<organism evidence="2 3">
    <name type="scientific">Liparis tanakae</name>
    <name type="common">Tanaka's snailfish</name>
    <dbReference type="NCBI Taxonomy" id="230148"/>
    <lineage>
        <taxon>Eukaryota</taxon>
        <taxon>Metazoa</taxon>
        <taxon>Chordata</taxon>
        <taxon>Craniata</taxon>
        <taxon>Vertebrata</taxon>
        <taxon>Euteleostomi</taxon>
        <taxon>Actinopterygii</taxon>
        <taxon>Neopterygii</taxon>
        <taxon>Teleostei</taxon>
        <taxon>Neoteleostei</taxon>
        <taxon>Acanthomorphata</taxon>
        <taxon>Eupercaria</taxon>
        <taxon>Perciformes</taxon>
        <taxon>Cottioidei</taxon>
        <taxon>Cottales</taxon>
        <taxon>Liparidae</taxon>
        <taxon>Liparis</taxon>
    </lineage>
</organism>
<gene>
    <name evidence="2" type="ORF">EYF80_021062</name>
</gene>
<dbReference type="Proteomes" id="UP000314294">
    <property type="component" value="Unassembled WGS sequence"/>
</dbReference>
<keyword evidence="3" id="KW-1185">Reference proteome</keyword>
<evidence type="ECO:0000313" key="2">
    <source>
        <dbReference type="EMBL" id="TNN68750.1"/>
    </source>
</evidence>
<dbReference type="EMBL" id="SRLO01000185">
    <property type="protein sequence ID" value="TNN68750.1"/>
    <property type="molecule type" value="Genomic_DNA"/>
</dbReference>
<evidence type="ECO:0000256" key="1">
    <source>
        <dbReference type="SAM" id="MobiDB-lite"/>
    </source>
</evidence>
<name>A0A4Z2HSX0_9TELE</name>
<feature type="region of interest" description="Disordered" evidence="1">
    <location>
        <begin position="47"/>
        <end position="73"/>
    </location>
</feature>
<dbReference type="AlphaFoldDB" id="A0A4Z2HSX0"/>
<feature type="compositionally biased region" description="Polar residues" evidence="1">
    <location>
        <begin position="52"/>
        <end position="71"/>
    </location>
</feature>
<accession>A0A4Z2HSX0</accession>
<sequence length="83" mass="9064">MGSECSLRRAVTGAGNHWPADGECSQVLTRLTAGCQTALRWRKPEHDFRTGAASTPRAQVSNTKSESQIRPSASFYVAPDRFP</sequence>
<proteinExistence type="predicted"/>
<evidence type="ECO:0000313" key="3">
    <source>
        <dbReference type="Proteomes" id="UP000314294"/>
    </source>
</evidence>
<reference evidence="2 3" key="1">
    <citation type="submission" date="2019-03" db="EMBL/GenBank/DDBJ databases">
        <title>First draft genome of Liparis tanakae, snailfish: a comprehensive survey of snailfish specific genes.</title>
        <authorList>
            <person name="Kim W."/>
            <person name="Song I."/>
            <person name="Jeong J.-H."/>
            <person name="Kim D."/>
            <person name="Kim S."/>
            <person name="Ryu S."/>
            <person name="Song J.Y."/>
            <person name="Lee S.K."/>
        </authorList>
    </citation>
    <scope>NUCLEOTIDE SEQUENCE [LARGE SCALE GENOMIC DNA]</scope>
    <source>
        <tissue evidence="2">Muscle</tissue>
    </source>
</reference>